<proteinExistence type="predicted"/>
<sequence length="170" mass="19091">MNLLGDKDLFRLQSTHGFLLSKLTEESEFLLKFEQLFKMGKGQNIISDCSARLVQFMIFTSRCQGCHKFLMVSLVTFSTEVLCQMLIQCAIRMCALRLGAPVAPAGCCVCQKSQGSRTLCSQCDRPACSSCTRQCSSCSSHCCSVCYKAVFICCRCISRWQHTSRTQLRF</sequence>
<dbReference type="Proteomes" id="UP000261360">
    <property type="component" value="Unplaced"/>
</dbReference>
<evidence type="ECO:0000313" key="2">
    <source>
        <dbReference type="Proteomes" id="UP000261360"/>
    </source>
</evidence>
<accession>A0A3B4WRD0</accession>
<dbReference type="Pfam" id="PF05458">
    <property type="entry name" value="Siva"/>
    <property type="match status" value="1"/>
</dbReference>
<organism evidence="1 2">
    <name type="scientific">Seriola lalandi dorsalis</name>
    <dbReference type="NCBI Taxonomy" id="1841481"/>
    <lineage>
        <taxon>Eukaryota</taxon>
        <taxon>Metazoa</taxon>
        <taxon>Chordata</taxon>
        <taxon>Craniata</taxon>
        <taxon>Vertebrata</taxon>
        <taxon>Euteleostomi</taxon>
        <taxon>Actinopterygii</taxon>
        <taxon>Neopterygii</taxon>
        <taxon>Teleostei</taxon>
        <taxon>Neoteleostei</taxon>
        <taxon>Acanthomorphata</taxon>
        <taxon>Carangaria</taxon>
        <taxon>Carangiformes</taxon>
        <taxon>Carangidae</taxon>
        <taxon>Seriola</taxon>
    </lineage>
</organism>
<keyword evidence="2" id="KW-1185">Reference proteome</keyword>
<dbReference type="Ensembl" id="ENSSLDT00000005445.1">
    <property type="protein sequence ID" value="ENSSLDP00000005277.1"/>
    <property type="gene ID" value="ENSSLDG00000004201.1"/>
</dbReference>
<reference evidence="1" key="1">
    <citation type="submission" date="2025-08" db="UniProtKB">
        <authorList>
            <consortium name="Ensembl"/>
        </authorList>
    </citation>
    <scope>IDENTIFICATION</scope>
</reference>
<name>A0A3B4WRD0_SERLL</name>
<reference evidence="1" key="2">
    <citation type="submission" date="2025-09" db="UniProtKB">
        <authorList>
            <consortium name="Ensembl"/>
        </authorList>
    </citation>
    <scope>IDENTIFICATION</scope>
</reference>
<evidence type="ECO:0000313" key="1">
    <source>
        <dbReference type="Ensembl" id="ENSSLDP00000005277.1"/>
    </source>
</evidence>
<dbReference type="InterPro" id="IPR022773">
    <property type="entry name" value="Siva"/>
</dbReference>
<dbReference type="STRING" id="1841481.ENSSLDP00000005277"/>
<dbReference type="AlphaFoldDB" id="A0A3B4WRD0"/>
<protein>
    <submittedName>
        <fullName evidence="1">Uncharacterized protein</fullName>
    </submittedName>
</protein>